<dbReference type="GO" id="GO:0003677">
    <property type="term" value="F:DNA binding"/>
    <property type="evidence" value="ECO:0007669"/>
    <property type="project" value="UniProtKB-KW"/>
</dbReference>
<reference evidence="3 4" key="1">
    <citation type="submission" date="2016-11" db="EMBL/GenBank/DDBJ databases">
        <title>Interaction between Lactobacillus species and yeast in water kefir.</title>
        <authorList>
            <person name="Behr J."/>
            <person name="Xu D."/>
            <person name="Vogel R.F."/>
        </authorList>
    </citation>
    <scope>NUCLEOTIDE SEQUENCE [LARGE SCALE GENOMIC DNA]</scope>
    <source>
        <strain evidence="3 4">TMW 1.1827</strain>
    </source>
</reference>
<dbReference type="AlphaFoldDB" id="A0A3Q8CV66"/>
<dbReference type="KEGG" id="lng:BSQ50_09130"/>
<evidence type="ECO:0000313" key="4">
    <source>
        <dbReference type="Proteomes" id="UP000324497"/>
    </source>
</evidence>
<evidence type="ECO:0000313" key="3">
    <source>
        <dbReference type="EMBL" id="AUJ32679.1"/>
    </source>
</evidence>
<sequence>MADLSRDRIQNFFNGLGLAHETARKDLNHLRTCLRDAYNDGVINRNPASGTIRIVADPQRTKSDDCKFMSVKDFRKVQTFLMNYDYRLSDVNRMVLMVISQTTLRVGEALALRHDDIN</sequence>
<organism evidence="3 4">
    <name type="scientific">Liquorilactobacillus nagelii</name>
    <dbReference type="NCBI Taxonomy" id="82688"/>
    <lineage>
        <taxon>Bacteria</taxon>
        <taxon>Bacillati</taxon>
        <taxon>Bacillota</taxon>
        <taxon>Bacilli</taxon>
        <taxon>Lactobacillales</taxon>
        <taxon>Lactobacillaceae</taxon>
        <taxon>Liquorilactobacillus</taxon>
    </lineage>
</organism>
<dbReference type="InterPro" id="IPR010998">
    <property type="entry name" value="Integrase_recombinase_N"/>
</dbReference>
<protein>
    <recommendedName>
        <fullName evidence="2">Phage integrase SAM-like domain-containing protein</fullName>
    </recommendedName>
</protein>
<proteinExistence type="predicted"/>
<dbReference type="Proteomes" id="UP000324497">
    <property type="component" value="Chromosome"/>
</dbReference>
<name>A0A3Q8CV66_9LACO</name>
<dbReference type="EMBL" id="CP018180">
    <property type="protein sequence ID" value="AUJ32679.1"/>
    <property type="molecule type" value="Genomic_DNA"/>
</dbReference>
<gene>
    <name evidence="3" type="ORF">BSQ50_09130</name>
</gene>
<dbReference type="Gene3D" id="1.10.150.130">
    <property type="match status" value="1"/>
</dbReference>
<dbReference type="SUPFAM" id="SSF56349">
    <property type="entry name" value="DNA breaking-rejoining enzymes"/>
    <property type="match status" value="1"/>
</dbReference>
<keyword evidence="4" id="KW-1185">Reference proteome</keyword>
<evidence type="ECO:0000259" key="2">
    <source>
        <dbReference type="Pfam" id="PF13102"/>
    </source>
</evidence>
<keyword evidence="1" id="KW-0238">DNA-binding</keyword>
<evidence type="ECO:0000256" key="1">
    <source>
        <dbReference type="ARBA" id="ARBA00023125"/>
    </source>
</evidence>
<feature type="domain" description="Phage integrase SAM-like" evidence="2">
    <location>
        <begin position="9"/>
        <end position="47"/>
    </location>
</feature>
<dbReference type="Pfam" id="PF13102">
    <property type="entry name" value="Phage_int_SAM_5"/>
    <property type="match status" value="1"/>
</dbReference>
<dbReference type="InterPro" id="IPR025269">
    <property type="entry name" value="SAM-like_dom"/>
</dbReference>
<accession>A0A3Q8CV66</accession>
<dbReference type="InterPro" id="IPR011010">
    <property type="entry name" value="DNA_brk_join_enz"/>
</dbReference>